<dbReference type="Pfam" id="PF00753">
    <property type="entry name" value="Lactamase_B"/>
    <property type="match status" value="1"/>
</dbReference>
<comment type="caution">
    <text evidence="7">The sequence shown here is derived from an EMBL/GenBank/DDBJ whole genome shotgun (WGS) entry which is preliminary data.</text>
</comment>
<keyword evidence="3" id="KW-0479">Metal-binding</keyword>
<sequence>MNDKIKVHVLHTGKVIVDEALPFGYKNNPPLAWTGMFRSKKHQVKLPVSAYLIEHPKGLILIDTGWHTDNRKHQLKNLLFQYPVNKAELPEGQAIHEQLIKLGYKPSDIDYVVMSHMHCDHADGLRLVKHAKKIILSEEEHTAILNDKLCYLPHEWKGVNLETFKFTDSDIGPKKKSFDLFGDGTITMVWVPGHSKGLASTIIKNENSDKYLLLASDVGYAAKSWEENILPGVLVDKNEAQKSLNWIKMMANDPNCIEAIANHDVNVKPHVVEL</sequence>
<evidence type="ECO:0000259" key="6">
    <source>
        <dbReference type="SMART" id="SM00849"/>
    </source>
</evidence>
<dbReference type="EMBL" id="CVOU01000017">
    <property type="protein sequence ID" value="CRI24362.1"/>
    <property type="molecule type" value="Genomic_DNA"/>
</dbReference>
<reference evidence="7 8" key="1">
    <citation type="submission" date="2015-04" db="EMBL/GenBank/DDBJ databases">
        <authorList>
            <person name="Cao L."/>
            <person name="Gao C.H."/>
        </authorList>
    </citation>
    <scope>NUCLEOTIDE SEQUENCE [LARGE SCALE GENOMIC DNA]</scope>
    <source>
        <strain evidence="7 8">SH3</strain>
    </source>
</reference>
<dbReference type="InterPro" id="IPR051013">
    <property type="entry name" value="MBL_superfamily_lactonases"/>
</dbReference>
<dbReference type="CDD" id="cd07729">
    <property type="entry name" value="AHL_lactonase_MBL-fold"/>
    <property type="match status" value="1"/>
</dbReference>
<dbReference type="GO" id="GO:0016787">
    <property type="term" value="F:hydrolase activity"/>
    <property type="evidence" value="ECO:0007669"/>
    <property type="project" value="UniProtKB-KW"/>
</dbReference>
<proteinExistence type="inferred from homology"/>
<evidence type="ECO:0000256" key="1">
    <source>
        <dbReference type="ARBA" id="ARBA00001947"/>
    </source>
</evidence>
<dbReference type="PANTHER" id="PTHR42978:SF2">
    <property type="entry name" value="102 KBASES UNSTABLE REGION: FROM 1 TO 119443"/>
    <property type="match status" value="1"/>
</dbReference>
<evidence type="ECO:0000313" key="7">
    <source>
        <dbReference type="EMBL" id="CRI24362.1"/>
    </source>
</evidence>
<evidence type="ECO:0000313" key="8">
    <source>
        <dbReference type="Proteomes" id="UP000236509"/>
    </source>
</evidence>
<dbReference type="SUPFAM" id="SSF56281">
    <property type="entry name" value="Metallo-hydrolase/oxidoreductase"/>
    <property type="match status" value="1"/>
</dbReference>
<dbReference type="SMART" id="SM00849">
    <property type="entry name" value="Lactamase_B"/>
    <property type="match status" value="1"/>
</dbReference>
<dbReference type="GO" id="GO:0046872">
    <property type="term" value="F:metal ion binding"/>
    <property type="evidence" value="ECO:0007669"/>
    <property type="project" value="UniProtKB-KW"/>
</dbReference>
<evidence type="ECO:0000256" key="4">
    <source>
        <dbReference type="ARBA" id="ARBA00022801"/>
    </source>
</evidence>
<accession>A0A7U7PXV3</accession>
<keyword evidence="8" id="KW-1185">Reference proteome</keyword>
<dbReference type="InterPro" id="IPR036866">
    <property type="entry name" value="RibonucZ/Hydroxyglut_hydro"/>
</dbReference>
<comment type="cofactor">
    <cofactor evidence="1">
        <name>Zn(2+)</name>
        <dbReference type="ChEBI" id="CHEBI:29105"/>
    </cofactor>
</comment>
<keyword evidence="4" id="KW-0378">Hydrolase</keyword>
<evidence type="ECO:0000256" key="3">
    <source>
        <dbReference type="ARBA" id="ARBA00022723"/>
    </source>
</evidence>
<dbReference type="Proteomes" id="UP000236509">
    <property type="component" value="Unassembled WGS sequence"/>
</dbReference>
<evidence type="ECO:0000256" key="5">
    <source>
        <dbReference type="ARBA" id="ARBA00022833"/>
    </source>
</evidence>
<organism evidence="7 8">
    <name type="scientific">Staphylococcus argenteus</name>
    <dbReference type="NCBI Taxonomy" id="985002"/>
    <lineage>
        <taxon>Bacteria</taxon>
        <taxon>Bacillati</taxon>
        <taxon>Bacillota</taxon>
        <taxon>Bacilli</taxon>
        <taxon>Bacillales</taxon>
        <taxon>Staphylococcaceae</taxon>
        <taxon>Staphylococcus</taxon>
    </lineage>
</organism>
<dbReference type="Gene3D" id="3.60.15.10">
    <property type="entry name" value="Ribonuclease Z/Hydroxyacylglutathione hydrolase-like"/>
    <property type="match status" value="1"/>
</dbReference>
<dbReference type="PANTHER" id="PTHR42978">
    <property type="entry name" value="QUORUM-QUENCHING LACTONASE YTNP-RELATED-RELATED"/>
    <property type="match status" value="1"/>
</dbReference>
<gene>
    <name evidence="7" type="ORF">BN1326_50298</name>
</gene>
<protein>
    <submittedName>
        <fullName evidence="7">Putative N-acylhomoserine lactonase</fullName>
    </submittedName>
</protein>
<dbReference type="RefSeq" id="WP_031788250.1">
    <property type="nucleotide sequence ID" value="NZ_AP018562.1"/>
</dbReference>
<feature type="domain" description="Metallo-beta-lactamase" evidence="6">
    <location>
        <begin position="47"/>
        <end position="263"/>
    </location>
</feature>
<keyword evidence="5" id="KW-0862">Zinc</keyword>
<dbReference type="AlphaFoldDB" id="A0A7U7PXV3"/>
<dbReference type="InterPro" id="IPR001279">
    <property type="entry name" value="Metallo-B-lactamas"/>
</dbReference>
<name>A0A7U7PXV3_9STAP</name>
<comment type="similarity">
    <text evidence="2">Belongs to the metallo-beta-lactamase superfamily.</text>
</comment>
<evidence type="ECO:0000256" key="2">
    <source>
        <dbReference type="ARBA" id="ARBA00007749"/>
    </source>
</evidence>